<keyword evidence="3" id="KW-1185">Reference proteome</keyword>
<evidence type="ECO:0000313" key="2">
    <source>
        <dbReference type="EMBL" id="CAJ1396776.1"/>
    </source>
</evidence>
<feature type="non-terminal residue" evidence="2">
    <location>
        <position position="72"/>
    </location>
</feature>
<sequence length="72" mass="8389">ELLDKMQSAIQRLPDPQTVEVLSTLLQYIRQLSETLFQDIKETQELIEKPRKQPPTWLRQASSSSAQTGRHR</sequence>
<feature type="region of interest" description="Disordered" evidence="1">
    <location>
        <begin position="48"/>
        <end position="72"/>
    </location>
</feature>
<evidence type="ECO:0000313" key="3">
    <source>
        <dbReference type="Proteomes" id="UP001178507"/>
    </source>
</evidence>
<organism evidence="2 3">
    <name type="scientific">Effrenium voratum</name>
    <dbReference type="NCBI Taxonomy" id="2562239"/>
    <lineage>
        <taxon>Eukaryota</taxon>
        <taxon>Sar</taxon>
        <taxon>Alveolata</taxon>
        <taxon>Dinophyceae</taxon>
        <taxon>Suessiales</taxon>
        <taxon>Symbiodiniaceae</taxon>
        <taxon>Effrenium</taxon>
    </lineage>
</organism>
<reference evidence="2" key="1">
    <citation type="submission" date="2023-08" db="EMBL/GenBank/DDBJ databases">
        <authorList>
            <person name="Chen Y."/>
            <person name="Shah S."/>
            <person name="Dougan E. K."/>
            <person name="Thang M."/>
            <person name="Chan C."/>
        </authorList>
    </citation>
    <scope>NUCLEOTIDE SEQUENCE</scope>
</reference>
<name>A0AA36J031_9DINO</name>
<gene>
    <name evidence="2" type="ORF">EVOR1521_LOCUS20929</name>
</gene>
<evidence type="ECO:0000256" key="1">
    <source>
        <dbReference type="SAM" id="MobiDB-lite"/>
    </source>
</evidence>
<dbReference type="AlphaFoldDB" id="A0AA36J031"/>
<dbReference type="EMBL" id="CAUJNA010003242">
    <property type="protein sequence ID" value="CAJ1396776.1"/>
    <property type="molecule type" value="Genomic_DNA"/>
</dbReference>
<comment type="caution">
    <text evidence="2">The sequence shown here is derived from an EMBL/GenBank/DDBJ whole genome shotgun (WGS) entry which is preliminary data.</text>
</comment>
<feature type="non-terminal residue" evidence="2">
    <location>
        <position position="1"/>
    </location>
</feature>
<dbReference type="Proteomes" id="UP001178507">
    <property type="component" value="Unassembled WGS sequence"/>
</dbReference>
<accession>A0AA36J031</accession>
<feature type="compositionally biased region" description="Polar residues" evidence="1">
    <location>
        <begin position="59"/>
        <end position="72"/>
    </location>
</feature>
<proteinExistence type="predicted"/>
<protein>
    <submittedName>
        <fullName evidence="2">Uncharacterized protein</fullName>
    </submittedName>
</protein>